<evidence type="ECO:0000313" key="1">
    <source>
        <dbReference type="EMBL" id="MBK1659970.1"/>
    </source>
</evidence>
<accession>A0ABS1CZK8</accession>
<organism evidence="1 2">
    <name type="scientific">Paracraurococcus ruber</name>
    <dbReference type="NCBI Taxonomy" id="77675"/>
    <lineage>
        <taxon>Bacteria</taxon>
        <taxon>Pseudomonadati</taxon>
        <taxon>Pseudomonadota</taxon>
        <taxon>Alphaproteobacteria</taxon>
        <taxon>Acetobacterales</taxon>
        <taxon>Roseomonadaceae</taxon>
        <taxon>Paracraurococcus</taxon>
    </lineage>
</organism>
<dbReference type="PANTHER" id="PTHR34290:SF2">
    <property type="entry name" value="OS04G0668800 PROTEIN"/>
    <property type="match status" value="1"/>
</dbReference>
<dbReference type="EMBL" id="NRSG01000137">
    <property type="protein sequence ID" value="MBK1659970.1"/>
    <property type="molecule type" value="Genomic_DNA"/>
</dbReference>
<keyword evidence="2" id="KW-1185">Reference proteome</keyword>
<dbReference type="RefSeq" id="WP_133221353.1">
    <property type="nucleotide sequence ID" value="NZ_NRSG01000137.1"/>
</dbReference>
<gene>
    <name evidence="1" type="ORF">CKO45_17200</name>
</gene>
<sequence>MATEPAPVTIFYDGGCPVCSREIAFYRDRQGTEGLAWVDVSREAPPAGVDRAAALARFHARLPDGRLVAGAAAFAEVWRRVPGFRWLGALVAWRPVTPLADLAYAGFLRLRRLWR</sequence>
<dbReference type="InterPro" id="IPR007263">
    <property type="entry name" value="DCC1-like"/>
</dbReference>
<evidence type="ECO:0000313" key="2">
    <source>
        <dbReference type="Proteomes" id="UP000697995"/>
    </source>
</evidence>
<name>A0ABS1CZK8_9PROT</name>
<dbReference type="PANTHER" id="PTHR34290">
    <property type="entry name" value="SI:CH73-390P7.2"/>
    <property type="match status" value="1"/>
</dbReference>
<dbReference type="InterPro" id="IPR044691">
    <property type="entry name" value="DCC1_Trx"/>
</dbReference>
<dbReference type="Pfam" id="PF04134">
    <property type="entry name" value="DCC1-like"/>
    <property type="match status" value="1"/>
</dbReference>
<dbReference type="Proteomes" id="UP000697995">
    <property type="component" value="Unassembled WGS sequence"/>
</dbReference>
<proteinExistence type="predicted"/>
<comment type="caution">
    <text evidence="1">The sequence shown here is derived from an EMBL/GenBank/DDBJ whole genome shotgun (WGS) entry which is preliminary data.</text>
</comment>
<reference evidence="1 2" key="1">
    <citation type="journal article" date="2020" name="Microorganisms">
        <title>Osmotic Adaptation and Compatible Solute Biosynthesis of Phototrophic Bacteria as Revealed from Genome Analyses.</title>
        <authorList>
            <person name="Imhoff J.F."/>
            <person name="Rahn T."/>
            <person name="Kunzel S."/>
            <person name="Keller A."/>
            <person name="Neulinger S.C."/>
        </authorList>
    </citation>
    <scope>NUCLEOTIDE SEQUENCE [LARGE SCALE GENOMIC DNA]</scope>
    <source>
        <strain evidence="1 2">DSM 15382</strain>
    </source>
</reference>
<protein>
    <submittedName>
        <fullName evidence="1">DUF393 domain-containing protein</fullName>
    </submittedName>
</protein>